<sequence>MQYFDTKIWLPPEIPSTERVCRFLRLVFEEYRWFRPTRYGFAFMDGKLDPEHVDYDALGAFYEERKVLRVAARTDRDYISIFPAKGDASRPEPEFPYTGKILWTTSAKEAAKPRWRAAHLRQVQELMSLVGSPLAQAGIDEDFDRKTNRLVPNADGFGQQQVFTVRDYSEGLAGLYWRNFLGAPFVRLFSERLDALPAECRQELGDELVLVQPYELPSQAGTPEGDARERQLISVLGPECFYDHERHVKPTRRPPLGPPVH</sequence>
<organism evidence="1 2">
    <name type="scientific">Hyalangium rubrum</name>
    <dbReference type="NCBI Taxonomy" id="3103134"/>
    <lineage>
        <taxon>Bacteria</taxon>
        <taxon>Pseudomonadati</taxon>
        <taxon>Myxococcota</taxon>
        <taxon>Myxococcia</taxon>
        <taxon>Myxococcales</taxon>
        <taxon>Cystobacterineae</taxon>
        <taxon>Archangiaceae</taxon>
        <taxon>Hyalangium</taxon>
    </lineage>
</organism>
<dbReference type="RefSeq" id="WP_321549986.1">
    <property type="nucleotide sequence ID" value="NZ_JAXIVS010000014.1"/>
</dbReference>
<comment type="caution">
    <text evidence="1">The sequence shown here is derived from an EMBL/GenBank/DDBJ whole genome shotgun (WGS) entry which is preliminary data.</text>
</comment>
<gene>
    <name evidence="1" type="ORF">SYV04_33085</name>
</gene>
<accession>A0ABU5HCT5</accession>
<name>A0ABU5HCT5_9BACT</name>
<proteinExistence type="predicted"/>
<reference evidence="1 2" key="1">
    <citation type="submission" date="2023-12" db="EMBL/GenBank/DDBJ databases">
        <title>the genome sequence of Hyalangium sp. s54d21.</title>
        <authorList>
            <person name="Zhang X."/>
        </authorList>
    </citation>
    <scope>NUCLEOTIDE SEQUENCE [LARGE SCALE GENOMIC DNA]</scope>
    <source>
        <strain evidence="2">s54d21</strain>
    </source>
</reference>
<evidence type="ECO:0000313" key="1">
    <source>
        <dbReference type="EMBL" id="MDY7231272.1"/>
    </source>
</evidence>
<dbReference type="Proteomes" id="UP001291309">
    <property type="component" value="Unassembled WGS sequence"/>
</dbReference>
<keyword evidence="2" id="KW-1185">Reference proteome</keyword>
<dbReference type="EMBL" id="JAXIVS010000014">
    <property type="protein sequence ID" value="MDY7231272.1"/>
    <property type="molecule type" value="Genomic_DNA"/>
</dbReference>
<protein>
    <submittedName>
        <fullName evidence="1">Uncharacterized protein</fullName>
    </submittedName>
</protein>
<evidence type="ECO:0000313" key="2">
    <source>
        <dbReference type="Proteomes" id="UP001291309"/>
    </source>
</evidence>